<keyword evidence="2" id="KW-1185">Reference proteome</keyword>
<dbReference type="EMBL" id="AP025298">
    <property type="protein sequence ID" value="BDD02143.1"/>
    <property type="molecule type" value="Genomic_DNA"/>
</dbReference>
<reference evidence="1 2" key="1">
    <citation type="submission" date="2021-12" db="EMBL/GenBank/DDBJ databases">
        <title>Genome sequencing of bacteria with rrn-lacking chromosome and rrn-plasmid.</title>
        <authorList>
            <person name="Anda M."/>
            <person name="Iwasaki W."/>
        </authorList>
    </citation>
    <scope>NUCLEOTIDE SEQUENCE [LARGE SCALE GENOMIC DNA]</scope>
    <source>
        <strain evidence="1 2">NBRC 101262</strain>
        <plasmid evidence="1 2">pPP6</plasmid>
    </source>
</reference>
<dbReference type="InterPro" id="IPR024083">
    <property type="entry name" value="Fumarase/histidase_N"/>
</dbReference>
<sequence length="509" mass="56656">MFREVHLKNFKEVVFGYNQIQLSDEFIQKVGDNFNFLQSFSKDKVIYGVNTGFGPMAQYKIENGKLRELQYNLIRSHASGAGDMFPEVALRAIMFARLCSLAQVKSGVHPSLLETITQLLNLNVLPVIYEHGGVGASGDLVQLAHLALCLIGEGEVLYQGKIRPTAEVFAELNIEPINIYIREGLALLNGTSAMTGVGLVNLVHAYNLLDIELQASCVMNEIVSSFDDHYSKELNQVKGHSGQNEIASMMREKLLGASRIKSRHQHLYKKTEVAEFKDKVQEYYSLRCIPQILGPILDCVKQAETVLLNELNSANDNPVIDSDIEDVFHGGNFHGDYVSFEMDKLKIAMAKLSILSERHVNFLCNSKINNILPPFVNQGVLGLNMGVQGIVFTAASTTAENQMLANPMYVHSIPNNNDNMDVVSMGCNAANITNRVINNTYQVIAIELITMIQGIDCLKASAELSKSARQLYGSLREITPNFVEDIIPHIETKKIEQYMRSLILGNKRN</sequence>
<proteinExistence type="predicted"/>
<accession>A0ABN6LJM1</accession>
<dbReference type="Proteomes" id="UP001354989">
    <property type="component" value="Plasmid pPP6"/>
</dbReference>
<protein>
    <submittedName>
        <fullName evidence="1">Histidine ammonia-lyase</fullName>
    </submittedName>
</protein>
<gene>
    <name evidence="1" type="primary">hutH2</name>
    <name evidence="1" type="ORF">PEPS_44230</name>
</gene>
<dbReference type="Gene3D" id="1.10.275.10">
    <property type="entry name" value="Fumarase/aspartase (N-terminal domain)"/>
    <property type="match status" value="1"/>
</dbReference>
<organism evidence="1 2">
    <name type="scientific">Persicobacter psychrovividus</name>
    <dbReference type="NCBI Taxonomy" id="387638"/>
    <lineage>
        <taxon>Bacteria</taxon>
        <taxon>Pseudomonadati</taxon>
        <taxon>Bacteroidota</taxon>
        <taxon>Cytophagia</taxon>
        <taxon>Cytophagales</taxon>
        <taxon>Persicobacteraceae</taxon>
        <taxon>Persicobacter</taxon>
    </lineage>
</organism>
<dbReference type="InterPro" id="IPR001106">
    <property type="entry name" value="Aromatic_Lyase"/>
</dbReference>
<dbReference type="InterPro" id="IPR008948">
    <property type="entry name" value="L-Aspartase-like"/>
</dbReference>
<dbReference type="SUPFAM" id="SSF48557">
    <property type="entry name" value="L-aspartase-like"/>
    <property type="match status" value="1"/>
</dbReference>
<evidence type="ECO:0000313" key="2">
    <source>
        <dbReference type="Proteomes" id="UP001354989"/>
    </source>
</evidence>
<geneLocation type="plasmid" evidence="1 2">
    <name>pPP6</name>
</geneLocation>
<dbReference type="PANTHER" id="PTHR10362">
    <property type="entry name" value="HISTIDINE AMMONIA-LYASE"/>
    <property type="match status" value="1"/>
</dbReference>
<dbReference type="Pfam" id="PF00221">
    <property type="entry name" value="Lyase_aromatic"/>
    <property type="match status" value="1"/>
</dbReference>
<dbReference type="Gene3D" id="1.20.200.10">
    <property type="entry name" value="Fumarase/aspartase (Central domain)"/>
    <property type="match status" value="1"/>
</dbReference>
<dbReference type="CDD" id="cd00332">
    <property type="entry name" value="PAL-HAL"/>
    <property type="match status" value="1"/>
</dbReference>
<keyword evidence="1" id="KW-0614">Plasmid</keyword>
<name>A0ABN6LJM1_9BACT</name>
<evidence type="ECO:0000313" key="1">
    <source>
        <dbReference type="EMBL" id="BDD02143.1"/>
    </source>
</evidence>
<dbReference type="RefSeq" id="WP_338399316.1">
    <property type="nucleotide sequence ID" value="NZ_AP025298.1"/>
</dbReference>